<name>A0ABT1T169_9SPHI</name>
<keyword evidence="2" id="KW-1185">Reference proteome</keyword>
<comment type="caution">
    <text evidence="1">The sequence shown here is derived from an EMBL/GenBank/DDBJ whole genome shotgun (WGS) entry which is preliminary data.</text>
</comment>
<sequence>MNAHKLAEILLKGKDFPVIIPSNSNGVNAELIANIYVLQNVESPFEYSIFLEGRCANENPIINVKD</sequence>
<dbReference type="RefSeq" id="WP_256537922.1">
    <property type="nucleotide sequence ID" value="NZ_JANHOH010000001.1"/>
</dbReference>
<organism evidence="1 2">
    <name type="scientific">Mucilaginibacter aquariorum</name>
    <dbReference type="NCBI Taxonomy" id="2967225"/>
    <lineage>
        <taxon>Bacteria</taxon>
        <taxon>Pseudomonadati</taxon>
        <taxon>Bacteroidota</taxon>
        <taxon>Sphingobacteriia</taxon>
        <taxon>Sphingobacteriales</taxon>
        <taxon>Sphingobacteriaceae</taxon>
        <taxon>Mucilaginibacter</taxon>
    </lineage>
</organism>
<evidence type="ECO:0000313" key="2">
    <source>
        <dbReference type="Proteomes" id="UP001204376"/>
    </source>
</evidence>
<dbReference type="EMBL" id="JANHOH010000001">
    <property type="protein sequence ID" value="MCQ6957728.1"/>
    <property type="molecule type" value="Genomic_DNA"/>
</dbReference>
<protein>
    <submittedName>
        <fullName evidence="1">Uncharacterized protein</fullName>
    </submittedName>
</protein>
<proteinExistence type="predicted"/>
<dbReference type="Proteomes" id="UP001204376">
    <property type="component" value="Unassembled WGS sequence"/>
</dbReference>
<gene>
    <name evidence="1" type="ORF">NPE20_07160</name>
</gene>
<accession>A0ABT1T169</accession>
<reference evidence="1 2" key="1">
    <citation type="submission" date="2022-07" db="EMBL/GenBank/DDBJ databases">
        <title>Mucilaginibacter sp. JC4.</title>
        <authorList>
            <person name="Le V."/>
            <person name="Ko S.-R."/>
            <person name="Ahn C.-Y."/>
            <person name="Oh H.-M."/>
        </authorList>
    </citation>
    <scope>NUCLEOTIDE SEQUENCE [LARGE SCALE GENOMIC DNA]</scope>
    <source>
        <strain evidence="1 2">JC4</strain>
    </source>
</reference>
<evidence type="ECO:0000313" key="1">
    <source>
        <dbReference type="EMBL" id="MCQ6957728.1"/>
    </source>
</evidence>